<keyword evidence="1" id="KW-0812">Transmembrane</keyword>
<evidence type="ECO:0000313" key="3">
    <source>
        <dbReference type="EMBL" id="SES43771.1"/>
    </source>
</evidence>
<dbReference type="Proteomes" id="UP000199503">
    <property type="component" value="Unassembled WGS sequence"/>
</dbReference>
<feature type="transmembrane region" description="Helical" evidence="1">
    <location>
        <begin position="6"/>
        <end position="24"/>
    </location>
</feature>
<evidence type="ECO:0000259" key="2">
    <source>
        <dbReference type="Pfam" id="PF07885"/>
    </source>
</evidence>
<protein>
    <submittedName>
        <fullName evidence="3">Ion channel</fullName>
    </submittedName>
</protein>
<evidence type="ECO:0000256" key="1">
    <source>
        <dbReference type="SAM" id="Phobius"/>
    </source>
</evidence>
<dbReference type="InterPro" id="IPR013099">
    <property type="entry name" value="K_chnl_dom"/>
</dbReference>
<feature type="transmembrane region" description="Helical" evidence="1">
    <location>
        <begin position="67"/>
        <end position="91"/>
    </location>
</feature>
<reference evidence="4" key="1">
    <citation type="submission" date="2016-10" db="EMBL/GenBank/DDBJ databases">
        <authorList>
            <person name="Varghese N."/>
            <person name="Submissions S."/>
        </authorList>
    </citation>
    <scope>NUCLEOTIDE SEQUENCE [LARGE SCALE GENOMIC DNA]</scope>
    <source>
        <strain evidence="4">DSM 44437</strain>
    </source>
</reference>
<keyword evidence="4" id="KW-1185">Reference proteome</keyword>
<keyword evidence="1" id="KW-1133">Transmembrane helix</keyword>
<dbReference type="Gene3D" id="1.10.287.70">
    <property type="match status" value="1"/>
</dbReference>
<name>A0A1H9XCK5_9PSEU</name>
<keyword evidence="1" id="KW-0472">Membrane</keyword>
<feature type="domain" description="Potassium channel" evidence="2">
    <location>
        <begin position="84"/>
        <end position="157"/>
    </location>
</feature>
<evidence type="ECO:0000313" key="4">
    <source>
        <dbReference type="Proteomes" id="UP000199503"/>
    </source>
</evidence>
<accession>A0A1H9XCK5</accession>
<dbReference type="Pfam" id="PF07885">
    <property type="entry name" value="Ion_trans_2"/>
    <property type="match status" value="1"/>
</dbReference>
<feature type="transmembrane region" description="Helical" evidence="1">
    <location>
        <begin position="132"/>
        <end position="156"/>
    </location>
</feature>
<proteinExistence type="predicted"/>
<dbReference type="EMBL" id="FOFV01000032">
    <property type="protein sequence ID" value="SES43771.1"/>
    <property type="molecule type" value="Genomic_DNA"/>
</dbReference>
<dbReference type="SUPFAM" id="SSF81324">
    <property type="entry name" value="Voltage-gated potassium channels"/>
    <property type="match status" value="1"/>
</dbReference>
<dbReference type="STRING" id="65499.SAMN04488000_1327"/>
<gene>
    <name evidence="3" type="ORF">SAMN04488000_1327</name>
</gene>
<sequence>MNREVTWAVVRPAVTVGVLLLVYYRLPEDQPENGYTVLRLVAAFLVVALVLWWQLRAIGRSSRPGWQGVQALAVVFPLFLLMCAQACFLLARHQPGSFTAPLTRTDALYFAVTVFSTVGFGDITPVSTTARVLVMVQMIGNLLVAGVALNVILAAVRRRSG</sequence>
<feature type="transmembrane region" description="Helical" evidence="1">
    <location>
        <begin position="36"/>
        <end position="55"/>
    </location>
</feature>
<organism evidence="3 4">
    <name type="scientific">Lentzea albida</name>
    <dbReference type="NCBI Taxonomy" id="65499"/>
    <lineage>
        <taxon>Bacteria</taxon>
        <taxon>Bacillati</taxon>
        <taxon>Actinomycetota</taxon>
        <taxon>Actinomycetes</taxon>
        <taxon>Pseudonocardiales</taxon>
        <taxon>Pseudonocardiaceae</taxon>
        <taxon>Lentzea</taxon>
    </lineage>
</organism>
<dbReference type="AlphaFoldDB" id="A0A1H9XCK5"/>